<gene>
    <name evidence="1" type="ORF">BECKTC1821F_GA0114240_101447</name>
</gene>
<proteinExistence type="predicted"/>
<reference evidence="1" key="1">
    <citation type="submission" date="2019-02" db="EMBL/GenBank/DDBJ databases">
        <authorList>
            <person name="Gruber-Vodicka R. H."/>
            <person name="Seah K. B. B."/>
        </authorList>
    </citation>
    <scope>NUCLEOTIDE SEQUENCE</scope>
    <source>
        <strain evidence="1">BECK_BZ126</strain>
    </source>
</reference>
<protein>
    <submittedName>
        <fullName evidence="1">Uncharacterized protein</fullName>
    </submittedName>
</protein>
<dbReference type="EMBL" id="CAADFW010000014">
    <property type="protein sequence ID" value="VFK57086.1"/>
    <property type="molecule type" value="Genomic_DNA"/>
</dbReference>
<sequence length="104" mass="11608">MVDHLPLLVFPQARVVAPRKGKPSPPNIPHFPGHARQVERLTPQLDDLRREFSRYKASVSGAATGLEPEMVLVIEIAGSVNEFLMIKSFIHDIHGFAKRKEDGT</sequence>
<evidence type="ECO:0000313" key="1">
    <source>
        <dbReference type="EMBL" id="VFK57086.1"/>
    </source>
</evidence>
<dbReference type="AlphaFoldDB" id="A0A450ZTG6"/>
<organism evidence="1">
    <name type="scientific">Candidatus Kentrum sp. TC</name>
    <dbReference type="NCBI Taxonomy" id="2126339"/>
    <lineage>
        <taxon>Bacteria</taxon>
        <taxon>Pseudomonadati</taxon>
        <taxon>Pseudomonadota</taxon>
        <taxon>Gammaproteobacteria</taxon>
        <taxon>Candidatus Kentrum</taxon>
    </lineage>
</organism>
<name>A0A450ZTG6_9GAMM</name>
<accession>A0A450ZTG6</accession>